<dbReference type="InterPro" id="IPR002641">
    <property type="entry name" value="PNPLA_dom"/>
</dbReference>
<feature type="domain" description="PNPLA" evidence="2">
    <location>
        <begin position="32"/>
        <end position="272"/>
    </location>
</feature>
<gene>
    <name evidence="3" type="ORF">MNB_SV-5-1772</name>
</gene>
<dbReference type="GO" id="GO:0006629">
    <property type="term" value="P:lipid metabolic process"/>
    <property type="evidence" value="ECO:0007669"/>
    <property type="project" value="UniProtKB-KW"/>
</dbReference>
<sequence>MKKVFRLLLIFSTFALTLNAKTEASKTINFSMVISGGVSLGAYEAGYNWAMVKMLSKIKANGKIANPELSSVTGASAGSINALMTAMYWCQKDSIPLNNSVTDNLFYDTWVNLGIEDLVIHGKDPKNKSTLFSRRGLESKAAKIVEHLNKNIYNKGCEVPLGISVTKATPIVEKVAGIKIKNQHFSVPFLLKEKNGKIVIENKEMQESTDFYISIPGIEKDKSKIVDVLFASSAFPGAFQQVKLDYIYNNKRKKSYFIDGGAYDNVPLQLAIELNKKASTFLFIDPSNMRKEPEIEEDDSNEEIPIGFLTTNAIPLLSSLEIFQSMKLYQAINQYFRNNKNRKLILSSRYHPITGKYLQHFAAFLDENFRIYDYYVGVYDAIYHLAHALKKREEYAHFSQIELMNNLKTKLGIDSNKEALSAYNLFLNTELKHMKVKSTDRFSAIYNSFNHDKPDAYRYDIDEFKSFLTKLDLKYLKKEKNSFLVYAKRDVNNWYKRPFRHIINRITTLENERAEVYEQHETIATMTTIGAWAGSDFIKEKHGFDILPLNVPQDEGKEVFRTALRFLPAEVATDLVNGGSSFGYYALYYANMGYLSGLEAKGSYVIANDADDFVRADISAFTEYGDFLKFGAGVSLFGDTKGSFYKSDSAYGFNTYLDLVDIFRLTYVRREGDGEKYNNNYIYFGIENIPSLIYWLNR</sequence>
<dbReference type="AlphaFoldDB" id="A0A1W1EE14"/>
<dbReference type="InterPro" id="IPR016035">
    <property type="entry name" value="Acyl_Trfase/lysoPLipase"/>
</dbReference>
<dbReference type="SUPFAM" id="SSF52151">
    <property type="entry name" value="FabD/lysophospholipase-like"/>
    <property type="match status" value="1"/>
</dbReference>
<evidence type="ECO:0000256" key="1">
    <source>
        <dbReference type="ARBA" id="ARBA00023098"/>
    </source>
</evidence>
<name>A0A1W1EE14_9ZZZZ</name>
<dbReference type="EMBL" id="FPKX01000044">
    <property type="protein sequence ID" value="SFZ98260.1"/>
    <property type="molecule type" value="Genomic_DNA"/>
</dbReference>
<evidence type="ECO:0000313" key="3">
    <source>
        <dbReference type="EMBL" id="SFZ98260.1"/>
    </source>
</evidence>
<dbReference type="Pfam" id="PF01734">
    <property type="entry name" value="Patatin"/>
    <property type="match status" value="1"/>
</dbReference>
<keyword evidence="1" id="KW-0443">Lipid metabolism</keyword>
<protein>
    <recommendedName>
        <fullName evidence="2">PNPLA domain-containing protein</fullName>
    </recommendedName>
</protein>
<organism evidence="3">
    <name type="scientific">hydrothermal vent metagenome</name>
    <dbReference type="NCBI Taxonomy" id="652676"/>
    <lineage>
        <taxon>unclassified sequences</taxon>
        <taxon>metagenomes</taxon>
        <taxon>ecological metagenomes</taxon>
    </lineage>
</organism>
<evidence type="ECO:0000259" key="2">
    <source>
        <dbReference type="Pfam" id="PF01734"/>
    </source>
</evidence>
<accession>A0A1W1EE14</accession>
<dbReference type="Gene3D" id="3.40.1090.10">
    <property type="entry name" value="Cytosolic phospholipase A2 catalytic domain"/>
    <property type="match status" value="1"/>
</dbReference>
<proteinExistence type="predicted"/>
<reference evidence="3" key="1">
    <citation type="submission" date="2016-10" db="EMBL/GenBank/DDBJ databases">
        <authorList>
            <person name="de Groot N.N."/>
        </authorList>
    </citation>
    <scope>NUCLEOTIDE SEQUENCE</scope>
</reference>